<sequence>MNAAQRAALGESTAATLHAAGAPELPEHHFYRISPDKHSDHVVRVEVRKLRTGPYLGSECLSWATFSTREGMTAVGPLVRACIEAHADAFPNGANA</sequence>
<name>A0A7Y4L7J8_9ACTN</name>
<evidence type="ECO:0000313" key="1">
    <source>
        <dbReference type="EMBL" id="MBB6564427.1"/>
    </source>
</evidence>
<evidence type="ECO:0000313" key="4">
    <source>
        <dbReference type="Proteomes" id="UP000553957"/>
    </source>
</evidence>
<keyword evidence="3" id="KW-1185">Reference proteome</keyword>
<organism evidence="2 3">
    <name type="scientific">Kribbella sandramycini</name>
    <dbReference type="NCBI Taxonomy" id="60450"/>
    <lineage>
        <taxon>Bacteria</taxon>
        <taxon>Bacillati</taxon>
        <taxon>Actinomycetota</taxon>
        <taxon>Actinomycetes</taxon>
        <taxon>Propionibacteriales</taxon>
        <taxon>Kribbellaceae</taxon>
        <taxon>Kribbella</taxon>
    </lineage>
</organism>
<dbReference type="EMBL" id="JABJRC010000018">
    <property type="protein sequence ID" value="NOL45885.1"/>
    <property type="molecule type" value="Genomic_DNA"/>
</dbReference>
<dbReference type="AlphaFoldDB" id="A0A7Y4L7J8"/>
<dbReference type="Proteomes" id="UP000534306">
    <property type="component" value="Unassembled WGS sequence"/>
</dbReference>
<gene>
    <name evidence="1" type="ORF">HNR71_000064</name>
    <name evidence="2" type="ORF">HPO96_37135</name>
</gene>
<accession>A0A7Y4L7J8</accession>
<evidence type="ECO:0000313" key="2">
    <source>
        <dbReference type="EMBL" id="NOL45885.1"/>
    </source>
</evidence>
<proteinExistence type="predicted"/>
<dbReference type="EMBL" id="JACHKF010000001">
    <property type="protein sequence ID" value="MBB6564427.1"/>
    <property type="molecule type" value="Genomic_DNA"/>
</dbReference>
<reference evidence="1 4" key="2">
    <citation type="submission" date="2020-08" db="EMBL/GenBank/DDBJ databases">
        <title>Sequencing the genomes of 1000 actinobacteria strains.</title>
        <authorList>
            <person name="Klenk H.-P."/>
        </authorList>
    </citation>
    <scope>NUCLEOTIDE SEQUENCE [LARGE SCALE GENOMIC DNA]</scope>
    <source>
        <strain evidence="1 4">DSM 15626</strain>
    </source>
</reference>
<protein>
    <submittedName>
        <fullName evidence="2">Uncharacterized protein</fullName>
    </submittedName>
</protein>
<reference evidence="2 3" key="1">
    <citation type="submission" date="2020-05" db="EMBL/GenBank/DDBJ databases">
        <title>Genome sequence of Kribbella sandramycini ATCC 39419.</title>
        <authorList>
            <person name="Maclea K.S."/>
            <person name="Fair J.L."/>
        </authorList>
    </citation>
    <scope>NUCLEOTIDE SEQUENCE [LARGE SCALE GENOMIC DNA]</scope>
    <source>
        <strain evidence="2 3">ATCC 39419</strain>
    </source>
</reference>
<evidence type="ECO:0000313" key="3">
    <source>
        <dbReference type="Proteomes" id="UP000534306"/>
    </source>
</evidence>
<comment type="caution">
    <text evidence="2">The sequence shown here is derived from an EMBL/GenBank/DDBJ whole genome shotgun (WGS) entry which is preliminary data.</text>
</comment>
<dbReference type="RefSeq" id="WP_171679183.1">
    <property type="nucleotide sequence ID" value="NZ_BAAAGT010000022.1"/>
</dbReference>
<dbReference type="Proteomes" id="UP000553957">
    <property type="component" value="Unassembled WGS sequence"/>
</dbReference>